<organism evidence="3 4">
    <name type="scientific">Pyronema omphalodes (strain CBS 100304)</name>
    <name type="common">Pyronema confluens</name>
    <dbReference type="NCBI Taxonomy" id="1076935"/>
    <lineage>
        <taxon>Eukaryota</taxon>
        <taxon>Fungi</taxon>
        <taxon>Dikarya</taxon>
        <taxon>Ascomycota</taxon>
        <taxon>Pezizomycotina</taxon>
        <taxon>Pezizomycetes</taxon>
        <taxon>Pezizales</taxon>
        <taxon>Pyronemataceae</taxon>
        <taxon>Pyronema</taxon>
    </lineage>
</organism>
<dbReference type="PROSITE" id="PS50006">
    <property type="entry name" value="FHA_DOMAIN"/>
    <property type="match status" value="1"/>
</dbReference>
<feature type="domain" description="FHA" evidence="2">
    <location>
        <begin position="147"/>
        <end position="210"/>
    </location>
</feature>
<dbReference type="InterPro" id="IPR000253">
    <property type="entry name" value="FHA_dom"/>
</dbReference>
<dbReference type="eggNOG" id="KOG1882">
    <property type="taxonomic scope" value="Eukaryota"/>
</dbReference>
<dbReference type="Proteomes" id="UP000018144">
    <property type="component" value="Unassembled WGS sequence"/>
</dbReference>
<protein>
    <submittedName>
        <fullName evidence="3">Similar to Smad nuclear-interacting protein 1 acc. no. Q8TAD8</fullName>
    </submittedName>
</protein>
<feature type="compositionally biased region" description="Basic and acidic residues" evidence="1">
    <location>
        <begin position="19"/>
        <end position="42"/>
    </location>
</feature>
<name>U4L552_PYROM</name>
<dbReference type="OrthoDB" id="444265at2759"/>
<evidence type="ECO:0000256" key="1">
    <source>
        <dbReference type="SAM" id="MobiDB-lite"/>
    </source>
</evidence>
<gene>
    <name evidence="3" type="ORF">PCON_07136</name>
</gene>
<dbReference type="EMBL" id="HF935356">
    <property type="protein sequence ID" value="CCX07547.1"/>
    <property type="molecule type" value="Genomic_DNA"/>
</dbReference>
<dbReference type="InterPro" id="IPR008984">
    <property type="entry name" value="SMAD_FHA_dom_sf"/>
</dbReference>
<evidence type="ECO:0000313" key="3">
    <source>
        <dbReference type="EMBL" id="CCX07547.1"/>
    </source>
</evidence>
<evidence type="ECO:0000259" key="2">
    <source>
        <dbReference type="PROSITE" id="PS50006"/>
    </source>
</evidence>
<dbReference type="STRING" id="1076935.U4L552"/>
<sequence length="240" mass="27421">MPRSQSPPPRRRRSRSRSTGRDRSYRSRDEKDRRDRPRDRSRDRRRKPRTDGYIPPSRSPPRTGTRAPLPAPGATSDALEAPVDKQKPNFSNTGLLAAATNTVNDVVLKYSEPADSRKAPANPIYKLFIFKDGQIIEEVELNHRSCWLIGRDRAVADLPVDHPSCSKQHAVLQFRWSVKTDEFGEKKGQVRLYVMDLESANGTMLQGDVIEGRRFVECREGDLLRFGMSTREYVIMVDRG</sequence>
<dbReference type="SMART" id="SM00240">
    <property type="entry name" value="FHA"/>
    <property type="match status" value="1"/>
</dbReference>
<dbReference type="PANTHER" id="PTHR23308">
    <property type="entry name" value="NUCLEAR INHIBITOR OF PROTEIN PHOSPHATASE-1"/>
    <property type="match status" value="1"/>
</dbReference>
<keyword evidence="4" id="KW-1185">Reference proteome</keyword>
<dbReference type="Pfam" id="PF00498">
    <property type="entry name" value="FHA"/>
    <property type="match status" value="1"/>
</dbReference>
<accession>U4L552</accession>
<dbReference type="SUPFAM" id="SSF49879">
    <property type="entry name" value="SMAD/FHA domain"/>
    <property type="match status" value="1"/>
</dbReference>
<reference evidence="3 4" key="1">
    <citation type="journal article" date="2013" name="PLoS Genet.">
        <title>The genome and development-dependent transcriptomes of Pyronema confluens: a window into fungal evolution.</title>
        <authorList>
            <person name="Traeger S."/>
            <person name="Altegoer F."/>
            <person name="Freitag M."/>
            <person name="Gabaldon T."/>
            <person name="Kempken F."/>
            <person name="Kumar A."/>
            <person name="Marcet-Houben M."/>
            <person name="Poggeler S."/>
            <person name="Stajich J.E."/>
            <person name="Nowrousian M."/>
        </authorList>
    </citation>
    <scope>NUCLEOTIDE SEQUENCE [LARGE SCALE GENOMIC DNA]</scope>
    <source>
        <strain evidence="4">CBS 100304</strain>
        <tissue evidence="3">Vegetative mycelium</tissue>
    </source>
</reference>
<dbReference type="AlphaFoldDB" id="U4L552"/>
<dbReference type="OMA" id="RNDQHKQ"/>
<proteinExistence type="predicted"/>
<feature type="region of interest" description="Disordered" evidence="1">
    <location>
        <begin position="1"/>
        <end position="87"/>
    </location>
</feature>
<feature type="compositionally biased region" description="Basic residues" evidence="1">
    <location>
        <begin position="9"/>
        <end position="18"/>
    </location>
</feature>
<dbReference type="InterPro" id="IPR050923">
    <property type="entry name" value="Cell_Proc_Reg/RNA_Proc"/>
</dbReference>
<evidence type="ECO:0000313" key="4">
    <source>
        <dbReference type="Proteomes" id="UP000018144"/>
    </source>
</evidence>
<dbReference type="Gene3D" id="2.60.200.20">
    <property type="match status" value="1"/>
</dbReference>